<evidence type="ECO:0000256" key="10">
    <source>
        <dbReference type="RuleBase" id="RU003545"/>
    </source>
</evidence>
<comment type="subcellular location">
    <subcellularLocation>
        <location evidence="8">Cytoplasm</location>
    </subcellularLocation>
</comment>
<dbReference type="AlphaFoldDB" id="A0A399FX47"/>
<gene>
    <name evidence="8" type="primary">acpP</name>
    <name evidence="12" type="ORF">B9J77_03865</name>
</gene>
<dbReference type="GO" id="GO:0031177">
    <property type="term" value="F:phosphopantetheine binding"/>
    <property type="evidence" value="ECO:0007669"/>
    <property type="project" value="InterPro"/>
</dbReference>
<evidence type="ECO:0000259" key="11">
    <source>
        <dbReference type="PROSITE" id="PS50075"/>
    </source>
</evidence>
<dbReference type="GO" id="GO:0000035">
    <property type="term" value="F:acyl binding"/>
    <property type="evidence" value="ECO:0007669"/>
    <property type="project" value="TreeGrafter"/>
</dbReference>
<reference evidence="12 13" key="1">
    <citation type="submission" date="2018-08" db="EMBL/GenBank/DDBJ databases">
        <title>Draft genome of candidate division NPL-UPA2 bacterium Unc8 that adapted to ultra-basic serpentinizing groundwater.</title>
        <authorList>
            <person name="Ishii S."/>
            <person name="Suzuki S."/>
            <person name="Nealson K.H."/>
        </authorList>
    </citation>
    <scope>NUCLEOTIDE SEQUENCE [LARGE SCALE GENOMIC DNA]</scope>
    <source>
        <strain evidence="12">Unc8</strain>
    </source>
</reference>
<keyword evidence="7 8" id="KW-0275">Fatty acid biosynthesis</keyword>
<dbReference type="Gene3D" id="1.10.1200.10">
    <property type="entry name" value="ACP-like"/>
    <property type="match status" value="1"/>
</dbReference>
<accession>A0A399FX47</accession>
<evidence type="ECO:0000256" key="4">
    <source>
        <dbReference type="ARBA" id="ARBA00022553"/>
    </source>
</evidence>
<dbReference type="InterPro" id="IPR009081">
    <property type="entry name" value="PP-bd_ACP"/>
</dbReference>
<keyword evidence="5 8" id="KW-0276">Fatty acid metabolism</keyword>
<keyword evidence="4 8" id="KW-0597">Phosphoprotein</keyword>
<dbReference type="NCBIfam" id="NF002150">
    <property type="entry name" value="PRK00982.1-4"/>
    <property type="match status" value="1"/>
</dbReference>
<dbReference type="EMBL" id="NDHY01000008">
    <property type="protein sequence ID" value="RII00056.1"/>
    <property type="molecule type" value="Genomic_DNA"/>
</dbReference>
<comment type="similarity">
    <text evidence="8">Belongs to the acyl carrier protein (ACP) family.</text>
</comment>
<dbReference type="NCBIfam" id="NF002151">
    <property type="entry name" value="PRK00982.1-5"/>
    <property type="match status" value="1"/>
</dbReference>
<dbReference type="SUPFAM" id="SSF47336">
    <property type="entry name" value="ACP-like"/>
    <property type="match status" value="1"/>
</dbReference>
<dbReference type="SMART" id="SM00823">
    <property type="entry name" value="PKS_PP"/>
    <property type="match status" value="1"/>
</dbReference>
<dbReference type="PANTHER" id="PTHR20863:SF76">
    <property type="entry name" value="CARRIER DOMAIN-CONTAINING PROTEIN"/>
    <property type="match status" value="1"/>
</dbReference>
<dbReference type="Pfam" id="PF00550">
    <property type="entry name" value="PP-binding"/>
    <property type="match status" value="1"/>
</dbReference>
<protein>
    <recommendedName>
        <fullName evidence="8 9">Acyl carrier protein</fullName>
        <shortName evidence="8">ACP</shortName>
    </recommendedName>
</protein>
<dbReference type="GO" id="GO:0009245">
    <property type="term" value="P:lipid A biosynthetic process"/>
    <property type="evidence" value="ECO:0007669"/>
    <property type="project" value="TreeGrafter"/>
</dbReference>
<dbReference type="Proteomes" id="UP000266287">
    <property type="component" value="Unassembled WGS sequence"/>
</dbReference>
<dbReference type="GO" id="GO:0005829">
    <property type="term" value="C:cytosol"/>
    <property type="evidence" value="ECO:0007669"/>
    <property type="project" value="TreeGrafter"/>
</dbReference>
<dbReference type="NCBIfam" id="TIGR00517">
    <property type="entry name" value="acyl_carrier"/>
    <property type="match status" value="1"/>
</dbReference>
<dbReference type="InterPro" id="IPR036736">
    <property type="entry name" value="ACP-like_sf"/>
</dbReference>
<proteinExistence type="inferred from homology"/>
<comment type="PTM">
    <text evidence="8">4'-phosphopantetheine is transferred from CoA to a specific serine of apo-ACP by AcpS. This modification is essential for activity because fatty acids are bound in thioester linkage to the sulfhydryl of the prosthetic group.</text>
</comment>
<dbReference type="GO" id="GO:0000036">
    <property type="term" value="F:acyl carrier activity"/>
    <property type="evidence" value="ECO:0007669"/>
    <property type="project" value="UniProtKB-UniRule"/>
</dbReference>
<evidence type="ECO:0000256" key="3">
    <source>
        <dbReference type="ARBA" id="ARBA00022516"/>
    </source>
</evidence>
<dbReference type="InterPro" id="IPR020806">
    <property type="entry name" value="PKS_PP-bd"/>
</dbReference>
<keyword evidence="3 8" id="KW-0444">Lipid biosynthesis</keyword>
<organism evidence="12 13">
    <name type="scientific">candidate division NPL-UPA2 bacterium Unc8</name>
    <dbReference type="NCBI Taxonomy" id="1980939"/>
    <lineage>
        <taxon>Bacteria</taxon>
    </lineage>
</organism>
<dbReference type="GO" id="GO:0016020">
    <property type="term" value="C:membrane"/>
    <property type="evidence" value="ECO:0007669"/>
    <property type="project" value="GOC"/>
</dbReference>
<dbReference type="InterPro" id="IPR006162">
    <property type="entry name" value="Ppantetheine_attach_site"/>
</dbReference>
<dbReference type="PANTHER" id="PTHR20863">
    <property type="entry name" value="ACYL CARRIER PROTEIN"/>
    <property type="match status" value="1"/>
</dbReference>
<evidence type="ECO:0000256" key="9">
    <source>
        <dbReference type="NCBIfam" id="TIGR00517"/>
    </source>
</evidence>
<evidence type="ECO:0000256" key="6">
    <source>
        <dbReference type="ARBA" id="ARBA00023098"/>
    </source>
</evidence>
<dbReference type="HAMAP" id="MF_01217">
    <property type="entry name" value="Acyl_carrier"/>
    <property type="match status" value="1"/>
</dbReference>
<dbReference type="InterPro" id="IPR003231">
    <property type="entry name" value="ACP"/>
</dbReference>
<evidence type="ECO:0000256" key="1">
    <source>
        <dbReference type="ARBA" id="ARBA00003180"/>
    </source>
</evidence>
<name>A0A399FX47_UNCN2</name>
<evidence type="ECO:0000256" key="7">
    <source>
        <dbReference type="ARBA" id="ARBA00023160"/>
    </source>
</evidence>
<comment type="PTM">
    <text evidence="10">4'-phosphopantetheine is transferred from CoA to a specific serine of apo-ACP by acpS.</text>
</comment>
<evidence type="ECO:0000256" key="5">
    <source>
        <dbReference type="ARBA" id="ARBA00022832"/>
    </source>
</evidence>
<comment type="function">
    <text evidence="1 8 10">Carrier of the growing fatty acid chain in fatty acid biosynthesis.</text>
</comment>
<dbReference type="PROSITE" id="PS00012">
    <property type="entry name" value="PHOSPHOPANTETHEINE"/>
    <property type="match status" value="1"/>
</dbReference>
<feature type="domain" description="Carrier" evidence="11">
    <location>
        <begin position="1"/>
        <end position="76"/>
    </location>
</feature>
<keyword evidence="2 8" id="KW-0596">Phosphopantetheine</keyword>
<feature type="modified residue" description="O-(pantetheine 4'-phosphoryl)serine" evidence="8">
    <location>
        <position position="36"/>
    </location>
</feature>
<keyword evidence="6 8" id="KW-0443">Lipid metabolism</keyword>
<sequence>MGVEEKIKEIVIEQLGVNPEQVTLEASFTDDLGADSLGAMELIMALEEEFGLEISQDDAEKIITVGDAIQYVIKRKEEEGGGEEEGGEEEV</sequence>
<evidence type="ECO:0000256" key="2">
    <source>
        <dbReference type="ARBA" id="ARBA00022450"/>
    </source>
</evidence>
<keyword evidence="8" id="KW-0963">Cytoplasm</keyword>
<dbReference type="PROSITE" id="PS50075">
    <property type="entry name" value="CARRIER"/>
    <property type="match status" value="1"/>
</dbReference>
<comment type="pathway">
    <text evidence="8 10">Lipid metabolism; fatty acid biosynthesis.</text>
</comment>
<dbReference type="NCBIfam" id="NF002148">
    <property type="entry name" value="PRK00982.1-2"/>
    <property type="match status" value="1"/>
</dbReference>
<evidence type="ECO:0000313" key="12">
    <source>
        <dbReference type="EMBL" id="RII00056.1"/>
    </source>
</evidence>
<comment type="caution">
    <text evidence="12">The sequence shown here is derived from an EMBL/GenBank/DDBJ whole genome shotgun (WGS) entry which is preliminary data.</text>
</comment>
<evidence type="ECO:0000256" key="8">
    <source>
        <dbReference type="HAMAP-Rule" id="MF_01217"/>
    </source>
</evidence>
<dbReference type="UniPathway" id="UPA00094"/>
<evidence type="ECO:0000313" key="13">
    <source>
        <dbReference type="Proteomes" id="UP000266287"/>
    </source>
</evidence>